<gene>
    <name evidence="1" type="ORF">DPX16_17487</name>
</gene>
<reference evidence="1 2" key="1">
    <citation type="submission" date="2018-10" db="EMBL/GenBank/DDBJ databases">
        <title>Genome assembly for a Yunnan-Guizhou Plateau 3E fish, Anabarilius grahami (Regan), and its evolutionary and genetic applications.</title>
        <authorList>
            <person name="Jiang W."/>
        </authorList>
    </citation>
    <scope>NUCLEOTIDE SEQUENCE [LARGE SCALE GENOMIC DNA]</scope>
    <source>
        <strain evidence="1">AG-KIZ</strain>
        <tissue evidence="1">Muscle</tissue>
    </source>
</reference>
<organism evidence="1 2">
    <name type="scientific">Anabarilius grahami</name>
    <name type="common">Kanglang fish</name>
    <name type="synonym">Barilius grahami</name>
    <dbReference type="NCBI Taxonomy" id="495550"/>
    <lineage>
        <taxon>Eukaryota</taxon>
        <taxon>Metazoa</taxon>
        <taxon>Chordata</taxon>
        <taxon>Craniata</taxon>
        <taxon>Vertebrata</taxon>
        <taxon>Euteleostomi</taxon>
        <taxon>Actinopterygii</taxon>
        <taxon>Neopterygii</taxon>
        <taxon>Teleostei</taxon>
        <taxon>Ostariophysi</taxon>
        <taxon>Cypriniformes</taxon>
        <taxon>Xenocyprididae</taxon>
        <taxon>Xenocypridinae</taxon>
        <taxon>Xenocypridinae incertae sedis</taxon>
        <taxon>Anabarilius</taxon>
    </lineage>
</organism>
<dbReference type="AlphaFoldDB" id="A0A3N0XZ39"/>
<name>A0A3N0XZ39_ANAGA</name>
<comment type="caution">
    <text evidence="1">The sequence shown here is derived from an EMBL/GenBank/DDBJ whole genome shotgun (WGS) entry which is preliminary data.</text>
</comment>
<sequence>MQMFSLAGIVRYHGNRLSFRTSHASHSLKITLNRVQTVIDSVHYSRGGSLERGLAQNAASASRSGISSGQGLLRQLLLERHLQRPRHRHLAAALPAASIMLF</sequence>
<evidence type="ECO:0000313" key="1">
    <source>
        <dbReference type="EMBL" id="ROK35744.1"/>
    </source>
</evidence>
<keyword evidence="2" id="KW-1185">Reference proteome</keyword>
<evidence type="ECO:0000313" key="2">
    <source>
        <dbReference type="Proteomes" id="UP000281406"/>
    </source>
</evidence>
<proteinExistence type="predicted"/>
<accession>A0A3N0XZ39</accession>
<dbReference type="Proteomes" id="UP000281406">
    <property type="component" value="Unassembled WGS sequence"/>
</dbReference>
<protein>
    <submittedName>
        <fullName evidence="1">Uncharacterized protein</fullName>
    </submittedName>
</protein>
<dbReference type="EMBL" id="RJVU01057109">
    <property type="protein sequence ID" value="ROK35744.1"/>
    <property type="molecule type" value="Genomic_DNA"/>
</dbReference>